<dbReference type="PIRSF" id="PIRSF000103">
    <property type="entry name" value="HIBADH"/>
    <property type="match status" value="1"/>
</dbReference>
<reference evidence="12 13" key="1">
    <citation type="submission" date="2009-11" db="EMBL/GenBank/DDBJ databases">
        <title>Annotation of Allomyces macrogynus ATCC 38327.</title>
        <authorList>
            <consortium name="The Broad Institute Genome Sequencing Platform"/>
            <person name="Russ C."/>
            <person name="Cuomo C."/>
            <person name="Burger G."/>
            <person name="Gray M.W."/>
            <person name="Holland P.W.H."/>
            <person name="King N."/>
            <person name="Lang F.B.F."/>
            <person name="Roger A.J."/>
            <person name="Ruiz-Trillo I."/>
            <person name="Young S.K."/>
            <person name="Zeng Q."/>
            <person name="Gargeya S."/>
            <person name="Fitzgerald M."/>
            <person name="Haas B."/>
            <person name="Abouelleil A."/>
            <person name="Alvarado L."/>
            <person name="Arachchi H.M."/>
            <person name="Berlin A."/>
            <person name="Chapman S.B."/>
            <person name="Gearin G."/>
            <person name="Goldberg J."/>
            <person name="Griggs A."/>
            <person name="Gujja S."/>
            <person name="Hansen M."/>
            <person name="Heiman D."/>
            <person name="Howarth C."/>
            <person name="Larimer J."/>
            <person name="Lui A."/>
            <person name="MacDonald P.J.P."/>
            <person name="McCowen C."/>
            <person name="Montmayeur A."/>
            <person name="Murphy C."/>
            <person name="Neiman D."/>
            <person name="Pearson M."/>
            <person name="Priest M."/>
            <person name="Roberts A."/>
            <person name="Saif S."/>
            <person name="Shea T."/>
            <person name="Sisk P."/>
            <person name="Stolte C."/>
            <person name="Sykes S."/>
            <person name="Wortman J."/>
            <person name="Nusbaum C."/>
            <person name="Birren B."/>
        </authorList>
    </citation>
    <scope>NUCLEOTIDE SEQUENCE [LARGE SCALE GENOMIC DNA]</scope>
    <source>
        <strain evidence="12 13">ATCC 38327</strain>
    </source>
</reference>
<dbReference type="InterPro" id="IPR029154">
    <property type="entry name" value="HIBADH-like_NADP-bd"/>
</dbReference>
<dbReference type="InterPro" id="IPR002204">
    <property type="entry name" value="3-OH-isobutyrate_DH-rel_CS"/>
</dbReference>
<dbReference type="eggNOG" id="KOG0409">
    <property type="taxonomic scope" value="Eukaryota"/>
</dbReference>
<dbReference type="GO" id="GO:0005739">
    <property type="term" value="C:mitochondrion"/>
    <property type="evidence" value="ECO:0007669"/>
    <property type="project" value="TreeGrafter"/>
</dbReference>
<comment type="pathway">
    <text evidence="1 9">Amino-acid degradation; L-valine degradation.</text>
</comment>
<dbReference type="InterPro" id="IPR036291">
    <property type="entry name" value="NAD(P)-bd_dom_sf"/>
</dbReference>
<dbReference type="PANTHER" id="PTHR22981:SF7">
    <property type="entry name" value="3-HYDROXYISOBUTYRATE DEHYDROGENASE, MITOCHONDRIAL"/>
    <property type="match status" value="1"/>
</dbReference>
<dbReference type="Gene3D" id="1.10.1040.10">
    <property type="entry name" value="N-(1-d-carboxylethyl)-l-norvaline Dehydrogenase, domain 2"/>
    <property type="match status" value="1"/>
</dbReference>
<evidence type="ECO:0000256" key="4">
    <source>
        <dbReference type="ARBA" id="ARBA00022456"/>
    </source>
</evidence>
<keyword evidence="4 9" id="KW-0101">Branched-chain amino acid catabolism</keyword>
<feature type="domain" description="3-hydroxyisobutyrate dehydrogenase-like NAD-binding" evidence="11">
    <location>
        <begin position="194"/>
        <end position="321"/>
    </location>
</feature>
<dbReference type="GO" id="GO:0006574">
    <property type="term" value="P:L-valine catabolic process"/>
    <property type="evidence" value="ECO:0007669"/>
    <property type="project" value="UniProtKB-UniPathway"/>
</dbReference>
<dbReference type="FunFam" id="1.10.1040.10:FF:000006">
    <property type="entry name" value="3-hydroxyisobutyrate dehydrogenase"/>
    <property type="match status" value="1"/>
</dbReference>
<evidence type="ECO:0000259" key="10">
    <source>
        <dbReference type="Pfam" id="PF03446"/>
    </source>
</evidence>
<dbReference type="GO" id="GO:0008442">
    <property type="term" value="F:3-hydroxyisobutyrate dehydrogenase activity"/>
    <property type="evidence" value="ECO:0007669"/>
    <property type="project" value="UniProtKB-EC"/>
</dbReference>
<dbReference type="Gene3D" id="3.40.50.720">
    <property type="entry name" value="NAD(P)-binding Rossmann-like Domain"/>
    <property type="match status" value="1"/>
</dbReference>
<evidence type="ECO:0000256" key="7">
    <source>
        <dbReference type="ARBA" id="ARBA00049197"/>
    </source>
</evidence>
<dbReference type="EMBL" id="GG745333">
    <property type="protein sequence ID" value="KNE58928.1"/>
    <property type="molecule type" value="Genomic_DNA"/>
</dbReference>
<dbReference type="InterPro" id="IPR011548">
    <property type="entry name" value="HIBADH"/>
</dbReference>
<dbReference type="SUPFAM" id="SSF51735">
    <property type="entry name" value="NAD(P)-binding Rossmann-fold domains"/>
    <property type="match status" value="1"/>
</dbReference>
<evidence type="ECO:0000256" key="5">
    <source>
        <dbReference type="ARBA" id="ARBA00023002"/>
    </source>
</evidence>
<dbReference type="SUPFAM" id="SSF48179">
    <property type="entry name" value="6-phosphogluconate dehydrogenase C-terminal domain-like"/>
    <property type="match status" value="1"/>
</dbReference>
<dbReference type="InterPro" id="IPR006115">
    <property type="entry name" value="6PGDH_NADP-bd"/>
</dbReference>
<dbReference type="OMA" id="MGKKVWH"/>
<dbReference type="GO" id="GO:0050661">
    <property type="term" value="F:NADP binding"/>
    <property type="evidence" value="ECO:0007669"/>
    <property type="project" value="InterPro"/>
</dbReference>
<evidence type="ECO:0000256" key="6">
    <source>
        <dbReference type="ARBA" id="ARBA00023027"/>
    </source>
</evidence>
<feature type="domain" description="6-phosphogluconate dehydrogenase NADP-binding" evidence="10">
    <location>
        <begin position="31"/>
        <end position="191"/>
    </location>
</feature>
<protein>
    <recommendedName>
        <fullName evidence="3 9">3-hydroxyisobutyrate dehydrogenase</fullName>
        <shortName evidence="9">HIBADH</shortName>
        <ecNumber evidence="3 9">1.1.1.31</ecNumber>
    </recommendedName>
</protein>
<dbReference type="InterPro" id="IPR013328">
    <property type="entry name" value="6PGD_dom2"/>
</dbReference>
<keyword evidence="5 9" id="KW-0560">Oxidoreductase</keyword>
<dbReference type="STRING" id="578462.A0A0L0S8K4"/>
<sequence length="333" mass="34828">MFAFHVRVAPSARMAARRMYSSASGSSKPVVGFIGLGQMGRPMASNLFNKTAANRAGFVVFDVFDGAVADFTKTHDGAVRASSPADVAAQADVVITMLPSSPHVSSVYEQMAPAVRKGALLIDSSTIDPATARRVAKSVLDKVDAVDAPVSGGVGGATAGTLTFMVGGTKPAFDRANPWLQAMGKSIVHCGDNGNGQVAKICNNMLLGSTMAAAAETMNLGIKMGMDPKLLAQIINTSSGRCWSTDTYNPVPGVMANVPSSRDFEGGFAVPLMQKDMGLALSAAQDVKASVPMAAAADQLYKNILATPGLEKKDFSVVYEWLSGLFVRFVRKP</sequence>
<evidence type="ECO:0000313" key="12">
    <source>
        <dbReference type="EMBL" id="KNE58928.1"/>
    </source>
</evidence>
<dbReference type="NCBIfam" id="TIGR01692">
    <property type="entry name" value="HIBADH"/>
    <property type="match status" value="1"/>
</dbReference>
<dbReference type="AlphaFoldDB" id="A0A0L0S8K4"/>
<evidence type="ECO:0000256" key="1">
    <source>
        <dbReference type="ARBA" id="ARBA00005109"/>
    </source>
</evidence>
<keyword evidence="13" id="KW-1185">Reference proteome</keyword>
<feature type="active site" evidence="8">
    <location>
        <position position="200"/>
    </location>
</feature>
<evidence type="ECO:0000259" key="11">
    <source>
        <dbReference type="Pfam" id="PF14833"/>
    </source>
</evidence>
<evidence type="ECO:0000256" key="2">
    <source>
        <dbReference type="ARBA" id="ARBA00006013"/>
    </source>
</evidence>
<evidence type="ECO:0000256" key="8">
    <source>
        <dbReference type="PIRSR" id="PIRSR000103-1"/>
    </source>
</evidence>
<dbReference type="EC" id="1.1.1.31" evidence="3 9"/>
<dbReference type="Proteomes" id="UP000054350">
    <property type="component" value="Unassembled WGS sequence"/>
</dbReference>
<organism evidence="12 13">
    <name type="scientific">Allomyces macrogynus (strain ATCC 38327)</name>
    <name type="common">Allomyces javanicus var. macrogynus</name>
    <dbReference type="NCBI Taxonomy" id="578462"/>
    <lineage>
        <taxon>Eukaryota</taxon>
        <taxon>Fungi</taxon>
        <taxon>Fungi incertae sedis</taxon>
        <taxon>Blastocladiomycota</taxon>
        <taxon>Blastocladiomycetes</taxon>
        <taxon>Blastocladiales</taxon>
        <taxon>Blastocladiaceae</taxon>
        <taxon>Allomyces</taxon>
    </lineage>
</organism>
<dbReference type="PROSITE" id="PS00895">
    <property type="entry name" value="3_HYDROXYISOBUT_DH"/>
    <property type="match status" value="1"/>
</dbReference>
<dbReference type="InterPro" id="IPR015815">
    <property type="entry name" value="HIBADH-related"/>
</dbReference>
<accession>A0A0L0S8K4</accession>
<dbReference type="UniPathway" id="UPA00362"/>
<evidence type="ECO:0000256" key="3">
    <source>
        <dbReference type="ARBA" id="ARBA00012991"/>
    </source>
</evidence>
<dbReference type="GO" id="GO:0051287">
    <property type="term" value="F:NAD binding"/>
    <property type="evidence" value="ECO:0007669"/>
    <property type="project" value="InterPro"/>
</dbReference>
<keyword evidence="6 9" id="KW-0520">NAD</keyword>
<dbReference type="VEuPathDB" id="FungiDB:AMAG_04462"/>
<evidence type="ECO:0000313" key="13">
    <source>
        <dbReference type="Proteomes" id="UP000054350"/>
    </source>
</evidence>
<dbReference type="InterPro" id="IPR008927">
    <property type="entry name" value="6-PGluconate_DH-like_C_sf"/>
</dbReference>
<evidence type="ECO:0000256" key="9">
    <source>
        <dbReference type="RuleBase" id="RU910714"/>
    </source>
</evidence>
<gene>
    <name evidence="12" type="ORF">AMAG_04462</name>
</gene>
<dbReference type="Pfam" id="PF14833">
    <property type="entry name" value="NAD_binding_11"/>
    <property type="match status" value="1"/>
</dbReference>
<comment type="catalytic activity">
    <reaction evidence="7 9">
        <text>3-hydroxy-2-methylpropanoate + NAD(+) = 2-methyl-3-oxopropanoate + NADH + H(+)</text>
        <dbReference type="Rhea" id="RHEA:17681"/>
        <dbReference type="ChEBI" id="CHEBI:11805"/>
        <dbReference type="ChEBI" id="CHEBI:15378"/>
        <dbReference type="ChEBI" id="CHEBI:57540"/>
        <dbReference type="ChEBI" id="CHEBI:57700"/>
        <dbReference type="ChEBI" id="CHEBI:57945"/>
        <dbReference type="EC" id="1.1.1.31"/>
    </reaction>
</comment>
<proteinExistence type="inferred from homology"/>
<dbReference type="PANTHER" id="PTHR22981">
    <property type="entry name" value="3-HYDROXYISOBUTYRATE DEHYDROGENASE-RELATED"/>
    <property type="match status" value="1"/>
</dbReference>
<dbReference type="Pfam" id="PF03446">
    <property type="entry name" value="NAD_binding_2"/>
    <property type="match status" value="1"/>
</dbReference>
<dbReference type="OrthoDB" id="435038at2759"/>
<name>A0A0L0S8K4_ALLM3</name>
<comment type="similarity">
    <text evidence="2">Belongs to the HIBADH-related family. 3-hydroxyisobutyrate dehydrogenase subfamily.</text>
</comment>
<reference evidence="13" key="2">
    <citation type="submission" date="2009-11" db="EMBL/GenBank/DDBJ databases">
        <title>The Genome Sequence of Allomyces macrogynus strain ATCC 38327.</title>
        <authorList>
            <consortium name="The Broad Institute Genome Sequencing Platform"/>
            <person name="Russ C."/>
            <person name="Cuomo C."/>
            <person name="Shea T."/>
            <person name="Young S.K."/>
            <person name="Zeng Q."/>
            <person name="Koehrsen M."/>
            <person name="Haas B."/>
            <person name="Borodovsky M."/>
            <person name="Guigo R."/>
            <person name="Alvarado L."/>
            <person name="Berlin A."/>
            <person name="Borenstein D."/>
            <person name="Chen Z."/>
            <person name="Engels R."/>
            <person name="Freedman E."/>
            <person name="Gellesch M."/>
            <person name="Goldberg J."/>
            <person name="Griggs A."/>
            <person name="Gujja S."/>
            <person name="Heiman D."/>
            <person name="Hepburn T."/>
            <person name="Howarth C."/>
            <person name="Jen D."/>
            <person name="Larson L."/>
            <person name="Lewis B."/>
            <person name="Mehta T."/>
            <person name="Park D."/>
            <person name="Pearson M."/>
            <person name="Roberts A."/>
            <person name="Saif S."/>
            <person name="Shenoy N."/>
            <person name="Sisk P."/>
            <person name="Stolte C."/>
            <person name="Sykes S."/>
            <person name="Walk T."/>
            <person name="White J."/>
            <person name="Yandava C."/>
            <person name="Burger G."/>
            <person name="Gray M.W."/>
            <person name="Holland P.W.H."/>
            <person name="King N."/>
            <person name="Lang F.B.F."/>
            <person name="Roger A.J."/>
            <person name="Ruiz-Trillo I."/>
            <person name="Lander E."/>
            <person name="Nusbaum C."/>
        </authorList>
    </citation>
    <scope>NUCLEOTIDE SEQUENCE [LARGE SCALE GENOMIC DNA]</scope>
    <source>
        <strain evidence="13">ATCC 38327</strain>
    </source>
</reference>